<dbReference type="InterPro" id="IPR008906">
    <property type="entry name" value="HATC_C_dom"/>
</dbReference>
<reference evidence="3" key="1">
    <citation type="submission" date="2022-08" db="UniProtKB">
        <authorList>
            <consortium name="EnsemblMetazoa"/>
        </authorList>
    </citation>
    <scope>IDENTIFICATION</scope>
    <source>
        <strain evidence="3">05x7-T-G4-1.051#20</strain>
    </source>
</reference>
<dbReference type="GO" id="GO:0046983">
    <property type="term" value="F:protein dimerization activity"/>
    <property type="evidence" value="ECO:0007669"/>
    <property type="project" value="InterPro"/>
</dbReference>
<dbReference type="PANTHER" id="PTHR46481:SF4">
    <property type="entry name" value="ZINC FINGER BED DOMAIN-CONTAINING PROTEIN 4"/>
    <property type="match status" value="1"/>
</dbReference>
<dbReference type="SUPFAM" id="SSF53098">
    <property type="entry name" value="Ribonuclease H-like"/>
    <property type="match status" value="1"/>
</dbReference>
<dbReference type="EnsemblMetazoa" id="G5832.1">
    <property type="protein sequence ID" value="G5832.1:cds"/>
    <property type="gene ID" value="G5832"/>
</dbReference>
<dbReference type="AlphaFoldDB" id="A0A8W8NLU8"/>
<accession>A0A8W8NLU8</accession>
<dbReference type="Pfam" id="PF05699">
    <property type="entry name" value="Dimer_Tnp_hAT"/>
    <property type="match status" value="1"/>
</dbReference>
<protein>
    <recommendedName>
        <fullName evidence="2">HAT C-terminal dimerisation domain-containing protein</fullName>
    </recommendedName>
</protein>
<sequence>MQKHIDRHHMSVSSSSRSVTSDTDSEAEKVKIDAAQRRTSDWNMKSYVLQTRHLDVSHSGVNIGNVLKEALTEWKLPTEHEVALVTDNASNMEIAAKTADLHPHIGCFAHTVNLACQRGLKVSALGRLLGRIRKVVSYFHRSTTATAVLKSKQQQLSLPIHKLVQDVQTRWNSSYEMIQRYMYLEQEPAIHAALSSPEIKKNIRDVVTLSCDDISEAEHVLKVLDPLKTVTNIMCAEHSPTVSLIYPMKAVILENVQDSNLVREVKQAIRENLSKRYTEEDTAEFLLLCAALDPRFKCLPRLEQNEKDEVYGNIERKVLLLGDGPEKVKIEPLEPGTETTDTQALPSFLNNNLPDFPTLNQSEDAPAECDLECPPPAKKIKKSAIEQLLGDVYIVSATPGKTMAQRVKSELENFKKQSSIPLNAIPLLWWKTNESHFQLLARLAKNLLGIPSTSVPSEKVFSTAGDIVTATRSALSAENVDRLIFLKKNRS</sequence>
<dbReference type="Proteomes" id="UP000005408">
    <property type="component" value="Unassembled WGS sequence"/>
</dbReference>
<keyword evidence="4" id="KW-1185">Reference proteome</keyword>
<feature type="domain" description="HAT C-terminal dimerisation" evidence="2">
    <location>
        <begin position="410"/>
        <end position="489"/>
    </location>
</feature>
<dbReference type="PANTHER" id="PTHR46481">
    <property type="entry name" value="ZINC FINGER BED DOMAIN-CONTAINING PROTEIN 4"/>
    <property type="match status" value="1"/>
</dbReference>
<dbReference type="InterPro" id="IPR052035">
    <property type="entry name" value="ZnF_BED_domain_contain"/>
</dbReference>
<proteinExistence type="predicted"/>
<feature type="region of interest" description="Disordered" evidence="1">
    <location>
        <begin position="1"/>
        <end position="32"/>
    </location>
</feature>
<feature type="compositionally biased region" description="Low complexity" evidence="1">
    <location>
        <begin position="11"/>
        <end position="22"/>
    </location>
</feature>
<name>A0A8W8NLU8_MAGGI</name>
<evidence type="ECO:0000313" key="3">
    <source>
        <dbReference type="EnsemblMetazoa" id="G5832.1:cds"/>
    </source>
</evidence>
<evidence type="ECO:0000313" key="4">
    <source>
        <dbReference type="Proteomes" id="UP000005408"/>
    </source>
</evidence>
<organism evidence="3 4">
    <name type="scientific">Magallana gigas</name>
    <name type="common">Pacific oyster</name>
    <name type="synonym">Crassostrea gigas</name>
    <dbReference type="NCBI Taxonomy" id="29159"/>
    <lineage>
        <taxon>Eukaryota</taxon>
        <taxon>Metazoa</taxon>
        <taxon>Spiralia</taxon>
        <taxon>Lophotrochozoa</taxon>
        <taxon>Mollusca</taxon>
        <taxon>Bivalvia</taxon>
        <taxon>Autobranchia</taxon>
        <taxon>Pteriomorphia</taxon>
        <taxon>Ostreida</taxon>
        <taxon>Ostreoidea</taxon>
        <taxon>Ostreidae</taxon>
        <taxon>Magallana</taxon>
    </lineage>
</organism>
<dbReference type="InterPro" id="IPR012337">
    <property type="entry name" value="RNaseH-like_sf"/>
</dbReference>
<evidence type="ECO:0000256" key="1">
    <source>
        <dbReference type="SAM" id="MobiDB-lite"/>
    </source>
</evidence>
<evidence type="ECO:0000259" key="2">
    <source>
        <dbReference type="Pfam" id="PF05699"/>
    </source>
</evidence>